<feature type="transmembrane region" description="Helical" evidence="1">
    <location>
        <begin position="128"/>
        <end position="151"/>
    </location>
</feature>
<feature type="transmembrane region" description="Helical" evidence="1">
    <location>
        <begin position="94"/>
        <end position="116"/>
    </location>
</feature>
<organism evidence="2 3">
    <name type="scientific">Thalassococcus lentus</name>
    <dbReference type="NCBI Taxonomy" id="1210524"/>
    <lineage>
        <taxon>Bacteria</taxon>
        <taxon>Pseudomonadati</taxon>
        <taxon>Pseudomonadota</taxon>
        <taxon>Alphaproteobacteria</taxon>
        <taxon>Rhodobacterales</taxon>
        <taxon>Roseobacteraceae</taxon>
        <taxon>Thalassococcus</taxon>
    </lineage>
</organism>
<feature type="transmembrane region" description="Helical" evidence="1">
    <location>
        <begin position="12"/>
        <end position="32"/>
    </location>
</feature>
<evidence type="ECO:0000256" key="1">
    <source>
        <dbReference type="SAM" id="Phobius"/>
    </source>
</evidence>
<name>A0ABT4XQ31_9RHOB</name>
<dbReference type="Proteomes" id="UP001210720">
    <property type="component" value="Unassembled WGS sequence"/>
</dbReference>
<feature type="transmembrane region" description="Helical" evidence="1">
    <location>
        <begin position="294"/>
        <end position="316"/>
    </location>
</feature>
<keyword evidence="1" id="KW-0812">Transmembrane</keyword>
<proteinExistence type="predicted"/>
<dbReference type="EMBL" id="JAQIOY010000001">
    <property type="protein sequence ID" value="MDA7424059.1"/>
    <property type="molecule type" value="Genomic_DNA"/>
</dbReference>
<evidence type="ECO:0000313" key="2">
    <source>
        <dbReference type="EMBL" id="MDA7424059.1"/>
    </source>
</evidence>
<comment type="caution">
    <text evidence="2">The sequence shown here is derived from an EMBL/GenBank/DDBJ whole genome shotgun (WGS) entry which is preliminary data.</text>
</comment>
<feature type="transmembrane region" description="Helical" evidence="1">
    <location>
        <begin position="44"/>
        <end position="65"/>
    </location>
</feature>
<accession>A0ABT4XQ31</accession>
<keyword evidence="3" id="KW-1185">Reference proteome</keyword>
<evidence type="ECO:0000313" key="3">
    <source>
        <dbReference type="Proteomes" id="UP001210720"/>
    </source>
</evidence>
<gene>
    <name evidence="2" type="ORF">PFY00_04925</name>
</gene>
<reference evidence="2 3" key="1">
    <citation type="submission" date="2023-01" db="EMBL/GenBank/DDBJ databases">
        <title>Thalassococcus onchidii sp. nov., isolated from a marine invertebrate from the South China Sea.</title>
        <authorList>
            <person name="Xu S."/>
            <person name="Liu Z."/>
            <person name="Xu Y."/>
        </authorList>
    </citation>
    <scope>NUCLEOTIDE SEQUENCE [LARGE SCALE GENOMIC DNA]</scope>
    <source>
        <strain evidence="2 3">KCTC 32084</strain>
    </source>
</reference>
<dbReference type="RefSeq" id="WP_271431387.1">
    <property type="nucleotide sequence ID" value="NZ_JAQIOY010000001.1"/>
</dbReference>
<keyword evidence="1" id="KW-0472">Membrane</keyword>
<feature type="transmembrane region" description="Helical" evidence="1">
    <location>
        <begin position="207"/>
        <end position="228"/>
    </location>
</feature>
<protein>
    <submittedName>
        <fullName evidence="2">Uncharacterized protein</fullName>
    </submittedName>
</protein>
<feature type="transmembrane region" description="Helical" evidence="1">
    <location>
        <begin position="172"/>
        <end position="195"/>
    </location>
</feature>
<sequence length="320" mass="34509">MMFLPGSKGFFRVGPIALLLALVAAVFYLVRVGNIAPERSTQEAFFVGTLIANSAAALFLAGALGRQVGGFFEMMSPGSGGPVLDRIFNQRGNLVIAAILTLLIAGSVWSIAPWSAEAYAKPGLDGPLVILLLLVNVPIGLAVGALVHYWWEAYRAWTGEDLRIFPLPRKKLVRYTMINTTTTVTAAVIACSTFLGLRVSVLQPDLAIIVFSVVSLMLVGATYVVPLFSLSTRLHLSKHDLLGEIEEELAHCFQAQHADDLQGKGDQVQSRVDGLLAYRETVRNMSTFPPNGEYSFTTAAGVVILALLPAFIDYILSQGL</sequence>
<keyword evidence="1" id="KW-1133">Transmembrane helix</keyword>